<dbReference type="GeneID" id="61763420"/>
<evidence type="ECO:0000256" key="1">
    <source>
        <dbReference type="SAM" id="Phobius"/>
    </source>
</evidence>
<reference evidence="2 3" key="1">
    <citation type="submission" date="2019-05" db="EMBL/GenBank/DDBJ databases">
        <authorList>
            <consortium name="Pathogen Informatics"/>
        </authorList>
    </citation>
    <scope>NUCLEOTIDE SEQUENCE [LARGE SCALE GENOMIC DNA]</scope>
    <source>
        <strain evidence="2 3">NCTC12971</strain>
    </source>
</reference>
<evidence type="ECO:0000313" key="2">
    <source>
        <dbReference type="EMBL" id="VTP68683.1"/>
    </source>
</evidence>
<organism evidence="2 3">
    <name type="scientific">Serratia rubidaea</name>
    <name type="common">Serratia marinorubra</name>
    <dbReference type="NCBI Taxonomy" id="61652"/>
    <lineage>
        <taxon>Bacteria</taxon>
        <taxon>Pseudomonadati</taxon>
        <taxon>Pseudomonadota</taxon>
        <taxon>Gammaproteobacteria</taxon>
        <taxon>Enterobacterales</taxon>
        <taxon>Yersiniaceae</taxon>
        <taxon>Serratia</taxon>
    </lineage>
</organism>
<dbReference type="EMBL" id="LR590463">
    <property type="protein sequence ID" value="VTP68683.1"/>
    <property type="molecule type" value="Genomic_DNA"/>
</dbReference>
<protein>
    <recommendedName>
        <fullName evidence="4">DUF3592 domain-containing protein</fullName>
    </recommendedName>
</protein>
<gene>
    <name evidence="2" type="ORF">NCTC12971_05753</name>
</gene>
<dbReference type="RefSeq" id="WP_072186156.1">
    <property type="nucleotide sequence ID" value="NZ_CAMIPJ010000011.1"/>
</dbReference>
<dbReference type="Proteomes" id="UP000307968">
    <property type="component" value="Chromosome"/>
</dbReference>
<accession>A0A4V6JIL6</accession>
<keyword evidence="1" id="KW-0472">Membrane</keyword>
<dbReference type="AlphaFoldDB" id="A0A4V6JIL6"/>
<keyword evidence="1" id="KW-1133">Transmembrane helix</keyword>
<feature type="transmembrane region" description="Helical" evidence="1">
    <location>
        <begin position="6"/>
        <end position="27"/>
    </location>
</feature>
<proteinExistence type="predicted"/>
<evidence type="ECO:0008006" key="4">
    <source>
        <dbReference type="Google" id="ProtNLM"/>
    </source>
</evidence>
<evidence type="ECO:0000313" key="3">
    <source>
        <dbReference type="Proteomes" id="UP000307968"/>
    </source>
</evidence>
<keyword evidence="1" id="KW-0812">Transmembrane</keyword>
<sequence length="126" mass="14197">MGFISEHPFIFAWSVIFILVFISIRGLRGQKDDIKEIKNWIGRDLWKGSVTTARLISWKQLQATHNIDYFYSFTVESELDGSLKQYSAAGVVKASEVGKLRKGLVVTIKHQGVPPKKIAVIGVDFD</sequence>
<name>A0A4V6JIL6_SERRU</name>